<comment type="caution">
    <text evidence="1">The sequence shown here is derived from an EMBL/GenBank/DDBJ whole genome shotgun (WGS) entry which is preliminary data.</text>
</comment>
<gene>
    <name evidence="1" type="ORF">LEP1GSC199_0593</name>
</gene>
<proteinExistence type="predicted"/>
<reference evidence="1 2" key="1">
    <citation type="submission" date="2013-03" db="EMBL/GenBank/DDBJ databases">
        <authorList>
            <person name="Harkins D.M."/>
            <person name="Durkin A.S."/>
            <person name="Brinkac L.M."/>
            <person name="Haft D.H."/>
            <person name="Selengut J.D."/>
            <person name="Sanka R."/>
            <person name="DePew J."/>
            <person name="Purushe J."/>
            <person name="Galloway R.L."/>
            <person name="Vinetz J.M."/>
            <person name="Sutton G.G."/>
            <person name="Nierman W.C."/>
            <person name="Fouts D.E."/>
        </authorList>
    </citation>
    <scope>NUCLEOTIDE SEQUENCE [LARGE SCALE GENOMIC DNA]</scope>
    <source>
        <strain evidence="1 2">Waz Holland</strain>
    </source>
</reference>
<dbReference type="STRING" id="1218591.LEP1GSC199_0593"/>
<sequence length="66" mass="7681">MATNLNIDSKLLDEAYSISGLKTKRETVNTALIEFIKKHKQKEIIKFFNTIEYDSKVTIKNSELKF</sequence>
<dbReference type="InterPro" id="IPR019239">
    <property type="entry name" value="VapB_antitoxin"/>
</dbReference>
<evidence type="ECO:0000313" key="1">
    <source>
        <dbReference type="EMBL" id="EMY71951.1"/>
    </source>
</evidence>
<dbReference type="EMBL" id="AOGY02000004">
    <property type="protein sequence ID" value="EMY71951.1"/>
    <property type="molecule type" value="Genomic_DNA"/>
</dbReference>
<accession>N1WJ90</accession>
<dbReference type="RefSeq" id="WP_002975856.1">
    <property type="nucleotide sequence ID" value="NZ_AOGY02000004.1"/>
</dbReference>
<evidence type="ECO:0000313" key="2">
    <source>
        <dbReference type="Proteomes" id="UP000012227"/>
    </source>
</evidence>
<dbReference type="AlphaFoldDB" id="N1WJ90"/>
<protein>
    <submittedName>
        <fullName evidence="1">PF09957 family protein</fullName>
    </submittedName>
</protein>
<dbReference type="Pfam" id="PF09957">
    <property type="entry name" value="VapB_antitoxin"/>
    <property type="match status" value="1"/>
</dbReference>
<organism evidence="1 2">
    <name type="scientific">Leptospira vanthielii serovar Holland str. Waz Holland = ATCC 700522</name>
    <dbReference type="NCBI Taxonomy" id="1218591"/>
    <lineage>
        <taxon>Bacteria</taxon>
        <taxon>Pseudomonadati</taxon>
        <taxon>Spirochaetota</taxon>
        <taxon>Spirochaetia</taxon>
        <taxon>Leptospirales</taxon>
        <taxon>Leptospiraceae</taxon>
        <taxon>Leptospira</taxon>
    </lineage>
</organism>
<feature type="non-terminal residue" evidence="1">
    <location>
        <position position="66"/>
    </location>
</feature>
<dbReference type="Proteomes" id="UP000012227">
    <property type="component" value="Unassembled WGS sequence"/>
</dbReference>
<name>N1WJ90_9LEPT</name>